<gene>
    <name evidence="1" type="ORF">ISU02_17020</name>
</gene>
<dbReference type="Pfam" id="PF06245">
    <property type="entry name" value="DUF1015"/>
    <property type="match status" value="1"/>
</dbReference>
<comment type="caution">
    <text evidence="1">The sequence shown here is derived from an EMBL/GenBank/DDBJ whole genome shotgun (WGS) entry which is preliminary data.</text>
</comment>
<evidence type="ECO:0000313" key="1">
    <source>
        <dbReference type="EMBL" id="MBF4694806.1"/>
    </source>
</evidence>
<proteinExistence type="predicted"/>
<accession>A0ABR9ZWS3</accession>
<evidence type="ECO:0000313" key="2">
    <source>
        <dbReference type="Proteomes" id="UP000614200"/>
    </source>
</evidence>
<dbReference type="Proteomes" id="UP000614200">
    <property type="component" value="Unassembled WGS sequence"/>
</dbReference>
<sequence>MAIVKPFKGITPKKELVSKVASLPYDVMNRVEAAEMAGDNQYSFLHVVRSEIDLPEVENAYDPVVYETARKNLDRFIAEGTLETENEPIYYIYRQIMNGRVQTGLVGCTSIDDYMNNVIKKHEFTRPAKEVDRINNFDHCDANTAPIFLAYRKNDEINQIVNDWIKFHMPVYNFTSEDDITHIVWKLDESSLISRISEIFDGIDYLYIADGHHRSASSVKVGLKRREQFPNYDGTEEFNFFMSVIFPDEDLFIMDYNRVVKDLNGHTKDEFMQLIADKFDVEKVEQNEPYKPMSRATFGMFIDGAWYKLTAHKGIYDENDPVDRLDVSILQKNLLDPILGIDDPRTNNRIDFVGGIRGLKELEKRVSNGFVVAFSMYPTTMDDLIDIANAGEVMPPKSTWFEPKLRSGLFVHRLF</sequence>
<dbReference type="RefSeq" id="WP_194703049.1">
    <property type="nucleotide sequence ID" value="NZ_JADKNH010000011.1"/>
</dbReference>
<dbReference type="EMBL" id="JADKNH010000011">
    <property type="protein sequence ID" value="MBF4694806.1"/>
    <property type="molecule type" value="Genomic_DNA"/>
</dbReference>
<dbReference type="PANTHER" id="PTHR36454:SF1">
    <property type="entry name" value="DUF1015 DOMAIN-CONTAINING PROTEIN"/>
    <property type="match status" value="1"/>
</dbReference>
<dbReference type="PANTHER" id="PTHR36454">
    <property type="entry name" value="LMO2823 PROTEIN"/>
    <property type="match status" value="1"/>
</dbReference>
<dbReference type="PIRSF" id="PIRSF033563">
    <property type="entry name" value="UCP033563"/>
    <property type="match status" value="1"/>
</dbReference>
<dbReference type="InterPro" id="IPR008323">
    <property type="entry name" value="UCP033563"/>
</dbReference>
<name>A0ABR9ZWS3_9FIRM</name>
<protein>
    <submittedName>
        <fullName evidence="1">DUF1015 domain-containing protein</fullName>
    </submittedName>
</protein>
<keyword evidence="2" id="KW-1185">Reference proteome</keyword>
<reference evidence="1 2" key="1">
    <citation type="submission" date="2020-11" db="EMBL/GenBank/DDBJ databases">
        <title>Fusibacter basophilias sp. nov.</title>
        <authorList>
            <person name="Qiu D."/>
        </authorList>
    </citation>
    <scope>NUCLEOTIDE SEQUENCE [LARGE SCALE GENOMIC DNA]</scope>
    <source>
        <strain evidence="1 2">Q10-2</strain>
    </source>
</reference>
<organism evidence="1 2">
    <name type="scientific">Fusibacter ferrireducens</name>
    <dbReference type="NCBI Taxonomy" id="2785058"/>
    <lineage>
        <taxon>Bacteria</taxon>
        <taxon>Bacillati</taxon>
        <taxon>Bacillota</taxon>
        <taxon>Clostridia</taxon>
        <taxon>Eubacteriales</taxon>
        <taxon>Eubacteriales Family XII. Incertae Sedis</taxon>
        <taxon>Fusibacter</taxon>
    </lineage>
</organism>